<dbReference type="PROSITE" id="PS50280">
    <property type="entry name" value="SET"/>
    <property type="match status" value="1"/>
</dbReference>
<dbReference type="FunFam" id="2.170.270.10:FF:000007">
    <property type="entry name" value="PR domain zinc finger protein 10"/>
    <property type="match status" value="1"/>
</dbReference>
<dbReference type="KEGG" id="pcoo:112849457"/>
<evidence type="ECO:0000256" key="3">
    <source>
        <dbReference type="ARBA" id="ARBA00022491"/>
    </source>
</evidence>
<dbReference type="SUPFAM" id="SSF57667">
    <property type="entry name" value="beta-beta-alpha zinc fingers"/>
    <property type="match status" value="4"/>
</dbReference>
<name>A0A6P6GZN0_PUMCO</name>
<keyword evidence="2" id="KW-0217">Developmental protein</keyword>
<dbReference type="Pfam" id="PF13894">
    <property type="entry name" value="zf-C2H2_4"/>
    <property type="match status" value="1"/>
</dbReference>
<feature type="compositionally biased region" description="Low complexity" evidence="19">
    <location>
        <begin position="931"/>
        <end position="941"/>
    </location>
</feature>
<feature type="domain" description="C2H2-type" evidence="20">
    <location>
        <begin position="751"/>
        <end position="778"/>
    </location>
</feature>
<keyword evidence="6" id="KW-0949">S-adenosyl-L-methionine</keyword>
<dbReference type="FunFam" id="3.30.160.60:FF:000593">
    <property type="entry name" value="PR domain zinc finger protein 15"/>
    <property type="match status" value="1"/>
</dbReference>
<dbReference type="GO" id="GO:0003677">
    <property type="term" value="F:DNA binding"/>
    <property type="evidence" value="ECO:0007669"/>
    <property type="project" value="UniProtKB-KW"/>
</dbReference>
<reference evidence="23" key="1">
    <citation type="submission" date="2025-08" db="UniProtKB">
        <authorList>
            <consortium name="RefSeq"/>
        </authorList>
    </citation>
    <scope>IDENTIFICATION</scope>
    <source>
        <tissue evidence="23">Blood</tissue>
    </source>
</reference>
<evidence type="ECO:0000256" key="10">
    <source>
        <dbReference type="ARBA" id="ARBA00022833"/>
    </source>
</evidence>
<dbReference type="SMART" id="SM00355">
    <property type="entry name" value="ZnF_C2H2"/>
    <property type="match status" value="8"/>
</dbReference>
<evidence type="ECO:0000256" key="18">
    <source>
        <dbReference type="PROSITE-ProRule" id="PRU00042"/>
    </source>
</evidence>
<evidence type="ECO:0000256" key="14">
    <source>
        <dbReference type="ARBA" id="ARBA00023163"/>
    </source>
</evidence>
<sequence>MAVEITLSRFDSSRHGTLVREEASLSLASGDVQIETVVRCQLAALRAAKMNVVTAPRVGEGAEKRGPRGSFLADNASTPPEWGEPGEWAIEPAVSHTHGESRSSEKGMPLIRVTARMDLEGTSLSEDKGQSPTVSEMAEDGSEEIMFIWCEDCSQYHDSECPELGPVVMVKDSFVLSRARSSLPSNLEIRRLEDGAEGVFAVTQLVKRTQFGPFESRRVAKWEKESAFPLKVFQKDGHPVCFDTSSEDDCNWMMLVRPAAGPEHQNLTAYQHGDDVYFTTSRDIPPGAELRVWYAAFYAKKMDKPMLKQACSGAHAAGSPGGGATVEREPSQWACKVCSSTFLELQLLNEHLLGHLEQAKSLPPAGQHEAAPEKEADVPRGEPPAVPKSVSATKEQKKKPRRGRKPKASKPEQPLDIIEGKEPAEQVAEIVTEVPPDEPATAAPDERIMELVLGKLATTTGDAASVPKFPHHPSTAITLKRSLILSSRHGIRRKLVRQLGEHRRVYQCSVCSKIFQNSSNLSRHVRSHGVRRVKREDLDAGGENLVRYKKEPSGCPVCGKVFSCRSNMNKHLLTHGDKKYTCEICGRKFFRVDVLRDHIHVHFKDIALMDDHQREEFIGKIGISSEENDDNSDASADSEPHKYSCKRCQLTFGRGKEYLKHIMEVHKEKGYGCSICNRRFALKATYHAHMVIHRENLPDPNVQKYIHPCEICGRIFNSIGNLERHKLIHTGMKTKHALRHHMKLHKGIKEYECKECHRKFAQKVNMLKHYKRHTGESAERLRSGGPVGRVVSPDLRLPASPASRFCEGPGHHLATGPASLGDYGGPRFPGEPIGDSLRLFWGAVSLPGTGPHASSGSVSLRRHIGHQDIVASVLAVRIDDLDHLPETTTIDASSIGIVQPELSLEQEELAEGKHAKAARRAHKRKQKPEAEAAGAPVPEEAAFSEYSEKEPVLSGVGDETDSAVQSIQQVAPFPPRAAHVPAHTPDSGAAPWWPAAHVALIPGARASCASPSLELDVTPVVVNSGVTVECARDSRARLVGDQVVSGRAAPGTPRGARREQSGEVRPEGKTLGEVGEVTAGLSGSSGAAGPGGQARGDSAALPPRKCLVRVLLPRVPRQRSSPDGTP</sequence>
<dbReference type="FunFam" id="3.30.160.60:FF:005266">
    <property type="match status" value="1"/>
</dbReference>
<feature type="region of interest" description="Disordered" evidence="19">
    <location>
        <begin position="621"/>
        <end position="640"/>
    </location>
</feature>
<feature type="domain" description="SET" evidence="21">
    <location>
        <begin position="185"/>
        <end position="295"/>
    </location>
</feature>
<evidence type="ECO:0000256" key="11">
    <source>
        <dbReference type="ARBA" id="ARBA00023015"/>
    </source>
</evidence>
<gene>
    <name evidence="23" type="primary">PRDM15</name>
</gene>
<feature type="compositionally biased region" description="Basic residues" evidence="19">
    <location>
        <begin position="396"/>
        <end position="408"/>
    </location>
</feature>
<dbReference type="Pfam" id="PF23573">
    <property type="entry name" value="zf-C2H2_PRDM15"/>
    <property type="match status" value="1"/>
</dbReference>
<dbReference type="InterPro" id="IPR001214">
    <property type="entry name" value="SET_dom"/>
</dbReference>
<keyword evidence="8" id="KW-0677">Repeat</keyword>
<dbReference type="InterPro" id="IPR044409">
    <property type="entry name" value="PRDM15_PR-SET"/>
</dbReference>
<comment type="subcellular location">
    <subcellularLocation>
        <location evidence="1">Nucleus</location>
    </subcellularLocation>
</comment>
<evidence type="ECO:0000256" key="13">
    <source>
        <dbReference type="ARBA" id="ARBA00023159"/>
    </source>
</evidence>
<feature type="domain" description="C2H2-type" evidence="20">
    <location>
        <begin position="671"/>
        <end position="698"/>
    </location>
</feature>
<accession>A0A6P6GZN0</accession>
<dbReference type="Gene3D" id="2.170.270.10">
    <property type="entry name" value="SET domain"/>
    <property type="match status" value="1"/>
</dbReference>
<evidence type="ECO:0000256" key="12">
    <source>
        <dbReference type="ARBA" id="ARBA00023125"/>
    </source>
</evidence>
<evidence type="ECO:0000256" key="15">
    <source>
        <dbReference type="ARBA" id="ARBA00023242"/>
    </source>
</evidence>
<dbReference type="InterPro" id="IPR046341">
    <property type="entry name" value="SET_dom_sf"/>
</dbReference>
<dbReference type="Gene3D" id="3.30.160.60">
    <property type="entry name" value="Classic Zinc Finger"/>
    <property type="match status" value="6"/>
</dbReference>
<evidence type="ECO:0000256" key="6">
    <source>
        <dbReference type="ARBA" id="ARBA00022691"/>
    </source>
</evidence>
<evidence type="ECO:0000313" key="23">
    <source>
        <dbReference type="RefSeq" id="XP_025768869.1"/>
    </source>
</evidence>
<evidence type="ECO:0000256" key="9">
    <source>
        <dbReference type="ARBA" id="ARBA00022771"/>
    </source>
</evidence>
<keyword evidence="12" id="KW-0238">DNA-binding</keyword>
<dbReference type="PROSITE" id="PS00028">
    <property type="entry name" value="ZINC_FINGER_C2H2_1"/>
    <property type="match status" value="8"/>
</dbReference>
<feature type="region of interest" description="Disordered" evidence="19">
    <location>
        <begin position="1041"/>
        <end position="1105"/>
    </location>
</feature>
<feature type="domain" description="C2H2-type" evidence="20">
    <location>
        <begin position="553"/>
        <end position="580"/>
    </location>
</feature>
<evidence type="ECO:0000256" key="4">
    <source>
        <dbReference type="ARBA" id="ARBA00022603"/>
    </source>
</evidence>
<dbReference type="InterPro" id="IPR050888">
    <property type="entry name" value="ZnF_C2H2-type_TF"/>
</dbReference>
<evidence type="ECO:0000313" key="22">
    <source>
        <dbReference type="Proteomes" id="UP000515131"/>
    </source>
</evidence>
<dbReference type="GO" id="GO:0008270">
    <property type="term" value="F:zinc ion binding"/>
    <property type="evidence" value="ECO:0007669"/>
    <property type="project" value="UniProtKB-KW"/>
</dbReference>
<evidence type="ECO:0000256" key="8">
    <source>
        <dbReference type="ARBA" id="ARBA00022737"/>
    </source>
</evidence>
<keyword evidence="5" id="KW-0808">Transferase</keyword>
<keyword evidence="3" id="KW-0678">Repressor</keyword>
<dbReference type="GO" id="GO:0005634">
    <property type="term" value="C:nucleus"/>
    <property type="evidence" value="ECO:0007669"/>
    <property type="project" value="UniProtKB-SubCell"/>
</dbReference>
<evidence type="ECO:0000256" key="2">
    <source>
        <dbReference type="ARBA" id="ARBA00022473"/>
    </source>
</evidence>
<dbReference type="InterPro" id="IPR013087">
    <property type="entry name" value="Znf_C2H2_type"/>
</dbReference>
<evidence type="ECO:0000256" key="5">
    <source>
        <dbReference type="ARBA" id="ARBA00022679"/>
    </source>
</evidence>
<feature type="compositionally biased region" description="Basic and acidic residues" evidence="19">
    <location>
        <begin position="370"/>
        <end position="380"/>
    </location>
</feature>
<dbReference type="AlphaFoldDB" id="A0A6P6GZN0"/>
<protein>
    <recommendedName>
        <fullName evidence="16">PR domain zinc finger protein 15</fullName>
    </recommendedName>
    <alternativeName>
        <fullName evidence="17">PR domain-containing protein 15</fullName>
    </alternativeName>
</protein>
<organism evidence="22 23">
    <name type="scientific">Puma concolor</name>
    <name type="common">Mountain lion</name>
    <name type="synonym">Felis concolor</name>
    <dbReference type="NCBI Taxonomy" id="9696"/>
    <lineage>
        <taxon>Eukaryota</taxon>
        <taxon>Metazoa</taxon>
        <taxon>Chordata</taxon>
        <taxon>Craniata</taxon>
        <taxon>Vertebrata</taxon>
        <taxon>Euteleostomi</taxon>
        <taxon>Mammalia</taxon>
        <taxon>Eutheria</taxon>
        <taxon>Laurasiatheria</taxon>
        <taxon>Carnivora</taxon>
        <taxon>Feliformia</taxon>
        <taxon>Felidae</taxon>
        <taxon>Felinae</taxon>
        <taxon>Puma</taxon>
    </lineage>
</organism>
<keyword evidence="7" id="KW-0479">Metal-binding</keyword>
<dbReference type="RefSeq" id="XP_025768869.1">
    <property type="nucleotide sequence ID" value="XM_025913084.1"/>
</dbReference>
<dbReference type="Pfam" id="PF21549">
    <property type="entry name" value="PRDM2_PR"/>
    <property type="match status" value="1"/>
</dbReference>
<dbReference type="InterPro" id="IPR059126">
    <property type="entry name" value="zf-C2H2_PRDM15"/>
</dbReference>
<dbReference type="InterPro" id="IPR036236">
    <property type="entry name" value="Znf_C2H2_sf"/>
</dbReference>
<dbReference type="GO" id="GO:0032259">
    <property type="term" value="P:methylation"/>
    <property type="evidence" value="ECO:0007669"/>
    <property type="project" value="UniProtKB-KW"/>
</dbReference>
<dbReference type="PANTHER" id="PTHR24406">
    <property type="entry name" value="TRANSCRIPTIONAL REPRESSOR CTCFL-RELATED"/>
    <property type="match status" value="1"/>
</dbReference>
<dbReference type="CDD" id="cd19199">
    <property type="entry name" value="PR-SET_PRDM15"/>
    <property type="match status" value="1"/>
</dbReference>
<dbReference type="PROSITE" id="PS50157">
    <property type="entry name" value="ZINC_FINGER_C2H2_2"/>
    <property type="match status" value="6"/>
</dbReference>
<keyword evidence="22" id="KW-1185">Reference proteome</keyword>
<evidence type="ECO:0000256" key="19">
    <source>
        <dbReference type="SAM" id="MobiDB-lite"/>
    </source>
</evidence>
<feature type="region of interest" description="Disordered" evidence="19">
    <location>
        <begin position="362"/>
        <end position="417"/>
    </location>
</feature>
<evidence type="ECO:0000256" key="16">
    <source>
        <dbReference type="ARBA" id="ARBA00073659"/>
    </source>
</evidence>
<keyword evidence="15" id="KW-0539">Nucleus</keyword>
<feature type="region of interest" description="Disordered" evidence="19">
    <location>
        <begin position="913"/>
        <end position="946"/>
    </location>
</feature>
<dbReference type="FunFam" id="3.30.160.60:FF:000603">
    <property type="entry name" value="PR domain zinc finger protein 15"/>
    <property type="match status" value="1"/>
</dbReference>
<dbReference type="GO" id="GO:0008168">
    <property type="term" value="F:methyltransferase activity"/>
    <property type="evidence" value="ECO:0007669"/>
    <property type="project" value="UniProtKB-KW"/>
</dbReference>
<keyword evidence="9 18" id="KW-0863">Zinc-finger</keyword>
<dbReference type="CTD" id="63977"/>
<dbReference type="Proteomes" id="UP000515131">
    <property type="component" value="Unplaced"/>
</dbReference>
<evidence type="ECO:0000259" key="21">
    <source>
        <dbReference type="PROSITE" id="PS50280"/>
    </source>
</evidence>
<keyword evidence="14" id="KW-0804">Transcription</keyword>
<proteinExistence type="predicted"/>
<feature type="compositionally biased region" description="Basic and acidic residues" evidence="19">
    <location>
        <begin position="1056"/>
        <end position="1070"/>
    </location>
</feature>
<feature type="region of interest" description="Disordered" evidence="19">
    <location>
        <begin position="59"/>
        <end position="86"/>
    </location>
</feature>
<feature type="compositionally biased region" description="Basic residues" evidence="19">
    <location>
        <begin position="915"/>
        <end position="926"/>
    </location>
</feature>
<feature type="domain" description="C2H2-type" evidence="20">
    <location>
        <begin position="580"/>
        <end position="607"/>
    </location>
</feature>
<keyword evidence="10" id="KW-0862">Zinc</keyword>
<keyword evidence="4" id="KW-0489">Methyltransferase</keyword>
<evidence type="ECO:0000256" key="7">
    <source>
        <dbReference type="ARBA" id="ARBA00022723"/>
    </source>
</evidence>
<evidence type="ECO:0000259" key="20">
    <source>
        <dbReference type="PROSITE" id="PS50157"/>
    </source>
</evidence>
<keyword evidence="13" id="KW-0010">Activator</keyword>
<dbReference type="Pfam" id="PF00096">
    <property type="entry name" value="zf-C2H2"/>
    <property type="match status" value="4"/>
</dbReference>
<evidence type="ECO:0000256" key="1">
    <source>
        <dbReference type="ARBA" id="ARBA00004123"/>
    </source>
</evidence>
<keyword evidence="11" id="KW-0805">Transcription regulation</keyword>
<dbReference type="GeneID" id="112849457"/>
<feature type="domain" description="C2H2-type" evidence="20">
    <location>
        <begin position="707"/>
        <end position="734"/>
    </location>
</feature>
<evidence type="ECO:0000256" key="17">
    <source>
        <dbReference type="ARBA" id="ARBA00079750"/>
    </source>
</evidence>
<feature type="domain" description="C2H2-type" evidence="20">
    <location>
        <begin position="506"/>
        <end position="533"/>
    </location>
</feature>